<keyword evidence="2" id="KW-1185">Reference proteome</keyword>
<dbReference type="AlphaFoldDB" id="A0A7D9KXG7"/>
<protein>
    <submittedName>
        <fullName evidence="1">Uncharacterized protein</fullName>
    </submittedName>
</protein>
<sequence length="125" mass="14027">MSKKTLLAMLIKCGEGECGDTVVKKPNAAIPHSFINIIHNLQVSANITLEDAVKQVRNNLVPVDYTPYPFKKDTEKYFLDMLRSLVATCIYRDKIKLEGTKAGPPHLDPLLDPLLDLSEYKINSK</sequence>
<organism evidence="1 2">
    <name type="scientific">Paramuricea clavata</name>
    <name type="common">Red gorgonian</name>
    <name type="synonym">Violescent sea-whip</name>
    <dbReference type="NCBI Taxonomy" id="317549"/>
    <lineage>
        <taxon>Eukaryota</taxon>
        <taxon>Metazoa</taxon>
        <taxon>Cnidaria</taxon>
        <taxon>Anthozoa</taxon>
        <taxon>Octocorallia</taxon>
        <taxon>Malacalcyonacea</taxon>
        <taxon>Plexauridae</taxon>
        <taxon>Paramuricea</taxon>
    </lineage>
</organism>
<dbReference type="Proteomes" id="UP001152795">
    <property type="component" value="Unassembled WGS sequence"/>
</dbReference>
<comment type="caution">
    <text evidence="1">The sequence shown here is derived from an EMBL/GenBank/DDBJ whole genome shotgun (WGS) entry which is preliminary data.</text>
</comment>
<gene>
    <name evidence="1" type="ORF">PACLA_8A044082</name>
</gene>
<accession>A0A7D9KXG7</accession>
<dbReference type="EMBL" id="CACRXK020011495">
    <property type="protein sequence ID" value="CAB4021550.1"/>
    <property type="molecule type" value="Genomic_DNA"/>
</dbReference>
<evidence type="ECO:0000313" key="2">
    <source>
        <dbReference type="Proteomes" id="UP001152795"/>
    </source>
</evidence>
<evidence type="ECO:0000313" key="1">
    <source>
        <dbReference type="EMBL" id="CAB4021550.1"/>
    </source>
</evidence>
<proteinExistence type="predicted"/>
<name>A0A7D9KXG7_PARCT</name>
<reference evidence="1" key="1">
    <citation type="submission" date="2020-04" db="EMBL/GenBank/DDBJ databases">
        <authorList>
            <person name="Alioto T."/>
            <person name="Alioto T."/>
            <person name="Gomez Garrido J."/>
        </authorList>
    </citation>
    <scope>NUCLEOTIDE SEQUENCE</scope>
    <source>
        <strain evidence="1">A484AB</strain>
    </source>
</reference>